<evidence type="ECO:0000313" key="3">
    <source>
        <dbReference type="Proteomes" id="UP000697330"/>
    </source>
</evidence>
<evidence type="ECO:0000256" key="1">
    <source>
        <dbReference type="SAM" id="Phobius"/>
    </source>
</evidence>
<keyword evidence="1" id="KW-0812">Transmembrane</keyword>
<comment type="caution">
    <text evidence="2">The sequence shown here is derived from an EMBL/GenBank/DDBJ whole genome shotgun (WGS) entry which is preliminary data.</text>
</comment>
<evidence type="ECO:0000313" key="2">
    <source>
        <dbReference type="EMBL" id="HJF45335.1"/>
    </source>
</evidence>
<name>A0A921GFL7_9ACTN</name>
<reference evidence="2" key="1">
    <citation type="journal article" date="2021" name="PeerJ">
        <title>Extensive microbial diversity within the chicken gut microbiome revealed by metagenomics and culture.</title>
        <authorList>
            <person name="Gilroy R."/>
            <person name="Ravi A."/>
            <person name="Getino M."/>
            <person name="Pursley I."/>
            <person name="Horton D.L."/>
            <person name="Alikhan N.F."/>
            <person name="Baker D."/>
            <person name="Gharbi K."/>
            <person name="Hall N."/>
            <person name="Watson M."/>
            <person name="Adriaenssens E.M."/>
            <person name="Foster-Nyarko E."/>
            <person name="Jarju S."/>
            <person name="Secka A."/>
            <person name="Antonio M."/>
            <person name="Oren A."/>
            <person name="Chaudhuri R.R."/>
            <person name="La Ragione R."/>
            <person name="Hildebrand F."/>
            <person name="Pallen M.J."/>
        </authorList>
    </citation>
    <scope>NUCLEOTIDE SEQUENCE</scope>
    <source>
        <strain evidence="2">CHK124-7917</strain>
    </source>
</reference>
<dbReference type="AlphaFoldDB" id="A0A921GFL7"/>
<reference evidence="2" key="2">
    <citation type="submission" date="2021-09" db="EMBL/GenBank/DDBJ databases">
        <authorList>
            <person name="Gilroy R."/>
        </authorList>
    </citation>
    <scope>NUCLEOTIDE SEQUENCE</scope>
    <source>
        <strain evidence="2">CHK124-7917</strain>
    </source>
</reference>
<protein>
    <submittedName>
        <fullName evidence="2">Uncharacterized protein</fullName>
    </submittedName>
</protein>
<dbReference type="RefSeq" id="WP_274959125.1">
    <property type="nucleotide sequence ID" value="NZ_DYWQ01000090.1"/>
</dbReference>
<dbReference type="EMBL" id="DYWQ01000090">
    <property type="protein sequence ID" value="HJF45335.1"/>
    <property type="molecule type" value="Genomic_DNA"/>
</dbReference>
<dbReference type="Proteomes" id="UP000697330">
    <property type="component" value="Unassembled WGS sequence"/>
</dbReference>
<proteinExistence type="predicted"/>
<keyword evidence="1" id="KW-1133">Transmembrane helix</keyword>
<organism evidence="2 3">
    <name type="scientific">Thermophilibacter provencensis</name>
    <dbReference type="NCBI Taxonomy" id="1852386"/>
    <lineage>
        <taxon>Bacteria</taxon>
        <taxon>Bacillati</taxon>
        <taxon>Actinomycetota</taxon>
        <taxon>Coriobacteriia</taxon>
        <taxon>Coriobacteriales</taxon>
        <taxon>Atopobiaceae</taxon>
        <taxon>Thermophilibacter</taxon>
    </lineage>
</organism>
<keyword evidence="1" id="KW-0472">Membrane</keyword>
<feature type="transmembrane region" description="Helical" evidence="1">
    <location>
        <begin position="124"/>
        <end position="142"/>
    </location>
</feature>
<sequence>MPASLVVVLLVILACCVAMVALFVAAWRRTLAEVDASGLVYRMRCERCGAEFDLAPRDFARPGARRARSTTRTRAKGAALVSQPRYHYVAKRLACPACGEKTWCETLNANEAQDAVTPIALRNFGGALLIMVVVGFVLRAVFA</sequence>
<gene>
    <name evidence="2" type="ORF">K8U72_06070</name>
</gene>
<accession>A0A921GFL7</accession>